<dbReference type="RefSeq" id="WP_340347212.1">
    <property type="nucleotide sequence ID" value="NZ_JBBKZT010000024.1"/>
</dbReference>
<reference evidence="1 2" key="1">
    <citation type="submission" date="2024-03" db="EMBL/GenBank/DDBJ databases">
        <title>Novel species of the genus Variovorax.</title>
        <authorList>
            <person name="Liu Q."/>
            <person name="Xin Y.-H."/>
        </authorList>
    </citation>
    <scope>NUCLEOTIDE SEQUENCE [LARGE SCALE GENOMIC DNA]</scope>
    <source>
        <strain evidence="1 2">KACC 18900</strain>
    </source>
</reference>
<keyword evidence="2" id="KW-1185">Reference proteome</keyword>
<organism evidence="1 2">
    <name type="scientific">Variovorax rhizosphaerae</name>
    <dbReference type="NCBI Taxonomy" id="1836200"/>
    <lineage>
        <taxon>Bacteria</taxon>
        <taxon>Pseudomonadati</taxon>
        <taxon>Pseudomonadota</taxon>
        <taxon>Betaproteobacteria</taxon>
        <taxon>Burkholderiales</taxon>
        <taxon>Comamonadaceae</taxon>
        <taxon>Variovorax</taxon>
    </lineage>
</organism>
<evidence type="ECO:0000313" key="1">
    <source>
        <dbReference type="EMBL" id="MEJ8851546.1"/>
    </source>
</evidence>
<comment type="caution">
    <text evidence="1">The sequence shown here is derived from an EMBL/GenBank/DDBJ whole genome shotgun (WGS) entry which is preliminary data.</text>
</comment>
<dbReference type="EMBL" id="JBBKZT010000024">
    <property type="protein sequence ID" value="MEJ8851546.1"/>
    <property type="molecule type" value="Genomic_DNA"/>
</dbReference>
<dbReference type="Proteomes" id="UP001385892">
    <property type="component" value="Unassembled WGS sequence"/>
</dbReference>
<accession>A0ABU8WVH0</accession>
<sequence length="60" mass="6668">MWTDDRKISGIPDALNGRLQVDGLAQEFLTTGTAVRNVIFSVPLEKQSNNRAVPEDQVVR</sequence>
<evidence type="ECO:0000313" key="2">
    <source>
        <dbReference type="Proteomes" id="UP001385892"/>
    </source>
</evidence>
<gene>
    <name evidence="1" type="ORF">WKW82_33250</name>
</gene>
<name>A0ABU8WVH0_9BURK</name>
<proteinExistence type="predicted"/>
<protein>
    <submittedName>
        <fullName evidence="1">Uncharacterized protein</fullName>
    </submittedName>
</protein>